<dbReference type="SUPFAM" id="SSF53474">
    <property type="entry name" value="alpha/beta-Hydrolases"/>
    <property type="match status" value="1"/>
</dbReference>
<dbReference type="PANTHER" id="PTHR46118">
    <property type="entry name" value="PROTEIN ABHD11"/>
    <property type="match status" value="1"/>
</dbReference>
<reference evidence="3" key="1">
    <citation type="submission" date="2022-01" db="EMBL/GenBank/DDBJ databases">
        <title>Whole genome-based taxonomy of the Shewanellaceae.</title>
        <authorList>
            <person name="Martin-Rodriguez A.J."/>
        </authorList>
    </citation>
    <scope>NUCLEOTIDE SEQUENCE</scope>
    <source>
        <strain evidence="3">KCTC 23973</strain>
    </source>
</reference>
<keyword evidence="4" id="KW-1185">Reference proteome</keyword>
<evidence type="ECO:0000313" key="4">
    <source>
        <dbReference type="Proteomes" id="UP001139293"/>
    </source>
</evidence>
<dbReference type="Gene3D" id="3.40.50.1820">
    <property type="entry name" value="alpha/beta hydrolase"/>
    <property type="match status" value="1"/>
</dbReference>
<evidence type="ECO:0000256" key="1">
    <source>
        <dbReference type="ARBA" id="ARBA00022801"/>
    </source>
</evidence>
<dbReference type="Pfam" id="PF00561">
    <property type="entry name" value="Abhydrolase_1"/>
    <property type="match status" value="1"/>
</dbReference>
<evidence type="ECO:0000313" key="3">
    <source>
        <dbReference type="EMBL" id="MCL1137351.1"/>
    </source>
</evidence>
<dbReference type="Proteomes" id="UP001139293">
    <property type="component" value="Unassembled WGS sequence"/>
</dbReference>
<sequence>MHYTTSGQGPVVILIHGLFGDLDNLKALGKELETDYTVVRVDVPNHGASPHISAMNYQTLADNMADFIGQLCSKHGCNNVTLVGHSMGGKIAMATALNYPQWVNKLVVADIAPVSYQSRHDAVFAALESMPVNELTDRRQALTHMQASSIDDGTAQFLLKSLTRTATGFAWKMNLSGLKSSYPDIIAWPEFGAVYEGPCLFVRGGDSDYITAEHRQAIMSQFPNVKAKTIAGTGHWLHAQKANIFNRIVKDFITS</sequence>
<dbReference type="EMBL" id="JAKILB010000001">
    <property type="protein sequence ID" value="MCL1137351.1"/>
    <property type="molecule type" value="Genomic_DNA"/>
</dbReference>
<dbReference type="PANTHER" id="PTHR46118:SF4">
    <property type="entry name" value="PROTEIN ABHD11"/>
    <property type="match status" value="1"/>
</dbReference>
<accession>A0A9X1Z9J9</accession>
<proteinExistence type="predicted"/>
<dbReference type="RefSeq" id="WP_248948340.1">
    <property type="nucleotide sequence ID" value="NZ_JAKILB010000001.1"/>
</dbReference>
<dbReference type="InterPro" id="IPR029058">
    <property type="entry name" value="AB_hydrolase_fold"/>
</dbReference>
<comment type="caution">
    <text evidence="3">The sequence shown here is derived from an EMBL/GenBank/DDBJ whole genome shotgun (WGS) entry which is preliminary data.</text>
</comment>
<dbReference type="PRINTS" id="PR00111">
    <property type="entry name" value="ABHYDROLASE"/>
</dbReference>
<dbReference type="AlphaFoldDB" id="A0A9X1Z9J9"/>
<dbReference type="GO" id="GO:0016787">
    <property type="term" value="F:hydrolase activity"/>
    <property type="evidence" value="ECO:0007669"/>
    <property type="project" value="UniProtKB-KW"/>
</dbReference>
<keyword evidence="1 3" id="KW-0378">Hydrolase</keyword>
<gene>
    <name evidence="3" type="ORF">L2740_02090</name>
</gene>
<dbReference type="InterPro" id="IPR000073">
    <property type="entry name" value="AB_hydrolase_1"/>
</dbReference>
<evidence type="ECO:0000259" key="2">
    <source>
        <dbReference type="Pfam" id="PF00561"/>
    </source>
</evidence>
<feature type="domain" description="AB hydrolase-1" evidence="2">
    <location>
        <begin position="10"/>
        <end position="241"/>
    </location>
</feature>
<name>A0A9X1Z9J9_9GAMM</name>
<protein>
    <submittedName>
        <fullName evidence="3">Alpha/beta fold hydrolase</fullName>
    </submittedName>
</protein>
<organism evidence="3 4">
    <name type="scientific">Shewanella pneumatophori</name>
    <dbReference type="NCBI Taxonomy" id="314092"/>
    <lineage>
        <taxon>Bacteria</taxon>
        <taxon>Pseudomonadati</taxon>
        <taxon>Pseudomonadota</taxon>
        <taxon>Gammaproteobacteria</taxon>
        <taxon>Alteromonadales</taxon>
        <taxon>Shewanellaceae</taxon>
        <taxon>Shewanella</taxon>
    </lineage>
</organism>